<reference evidence="4" key="1">
    <citation type="submission" date="2025-08" db="UniProtKB">
        <authorList>
            <consortium name="RefSeq"/>
        </authorList>
    </citation>
    <scope>IDENTIFICATION</scope>
    <source>
        <tissue evidence="4">Whole organism</tissue>
    </source>
</reference>
<feature type="signal peptide" evidence="2">
    <location>
        <begin position="1"/>
        <end position="31"/>
    </location>
</feature>
<feature type="region of interest" description="Disordered" evidence="1">
    <location>
        <begin position="805"/>
        <end position="997"/>
    </location>
</feature>
<protein>
    <submittedName>
        <fullName evidence="4">Uncharacterized protein LOC113202521</fullName>
    </submittedName>
</protein>
<sequence>MSRSRVLSSPMAATAAVVAVVLLLAAPACWGAPATDAADKALVGEKQAALYEAADTTGPVGNRKDRQKKQTTTVCIQVAPVQPGGSPAVLCGDRTQIAEEQRRLQQTPVYQVQQPQHGYYGSPHVVQIVPATDTLTVNAPGQPVLQRTQSIVINPGFSSPSDTFSIYANNPFMRSADSGVPASGPAPAAAPAPAASAPAAAPAESAPVSSAPVASAPAAAKTLAPAPPSQAVRDIFANPSNAPAPAAAPKAAPAAAPASAAPAAPADPADPAAAAATAPAAAPAAHQTQARSFGDQEIIVSSQQGGLHRPYGPYSSGTQQVSVIQQQDPYLHRGSQVDIITNSGMGGMGGGFLHSGPPMIGGMNYRAAESADFAPSAPPAPESSQKQQQARTALLQPIVMKKDLVIPAVGAASFGAAAYAPVSLAPVRTQFIAPVSASSGLVNLAAYAAPTAQRQEVGVSGIATIPVGGGATVPVTLNCDLSTLALRGLPQQPQANGAPVPVTAEASARAAHEKQIEDLTNLVKEMRARASQDQSAAAPSLQALAQEADKARAAVEAQTESKTAPSAPPASLQDMTPGQLQDRMRSAGQARYFPDPSPIHSSSVVVGMSPGMQIGRKQTTVISSGGGAGQQNYFPESRPISSSVVLGTSPGMQMGRQQTTVISSSSRNSDMDAGLGMGGMGMGMGMGPVGGFGMGSLNLNGQGFGQQGFGQGINGAGFGVGGPGRLGSMSTFGGFGTGQSGNYGSYREAGPQQPQQAQQSQQSQQSQKPQQAQQSQHEQLAARAAEAEAYMKQIKQAQDALVAQLTSRATAPQQPQPSQPSQQPQQPQQPQESQQTLAARQAEQKANLDRMRKVQAEQLSSGSYGRASQGPSQPLVSQLTSGNTGAPSSVTSQPQGQLDKPRASSEEQIIQPADGAPRSMTQQELLQHLREAEEDLQRARAATLPREEPQQQATTATLSTPTSTSADSFPPTPGYRLLSAREKEAFTNAPRYLSAPL</sequence>
<dbReference type="RefSeq" id="XP_026272572.1">
    <property type="nucleotide sequence ID" value="XM_026416787.2"/>
</dbReference>
<feature type="compositionally biased region" description="Low complexity" evidence="1">
    <location>
        <begin position="950"/>
        <end position="966"/>
    </location>
</feature>
<feature type="compositionally biased region" description="Low complexity" evidence="1">
    <location>
        <begin position="819"/>
        <end position="835"/>
    </location>
</feature>
<proteinExistence type="predicted"/>
<feature type="compositionally biased region" description="Polar residues" evidence="1">
    <location>
        <begin position="869"/>
        <end position="896"/>
    </location>
</feature>
<dbReference type="Proteomes" id="UP000504606">
    <property type="component" value="Unplaced"/>
</dbReference>
<dbReference type="OrthoDB" id="10685258at2759"/>
<organism evidence="3 4">
    <name type="scientific">Frankliniella occidentalis</name>
    <name type="common">Western flower thrips</name>
    <name type="synonym">Euthrips occidentalis</name>
    <dbReference type="NCBI Taxonomy" id="133901"/>
    <lineage>
        <taxon>Eukaryota</taxon>
        <taxon>Metazoa</taxon>
        <taxon>Ecdysozoa</taxon>
        <taxon>Arthropoda</taxon>
        <taxon>Hexapoda</taxon>
        <taxon>Insecta</taxon>
        <taxon>Pterygota</taxon>
        <taxon>Neoptera</taxon>
        <taxon>Paraneoptera</taxon>
        <taxon>Thysanoptera</taxon>
        <taxon>Terebrantia</taxon>
        <taxon>Thripoidea</taxon>
        <taxon>Thripidae</taxon>
        <taxon>Frankliniella</taxon>
    </lineage>
</organism>
<evidence type="ECO:0000256" key="2">
    <source>
        <dbReference type="SAM" id="SignalP"/>
    </source>
</evidence>
<dbReference type="PANTHER" id="PTHR34491">
    <property type="entry name" value="A-TYPE INCLUSION PROTEIN, PUTATIVE-RELATED"/>
    <property type="match status" value="1"/>
</dbReference>
<feature type="compositionally biased region" description="Low complexity" evidence="1">
    <location>
        <begin position="259"/>
        <end position="285"/>
    </location>
</feature>
<keyword evidence="2" id="KW-0732">Signal</keyword>
<dbReference type="GeneID" id="113202521"/>
<feature type="region of interest" description="Disordered" evidence="1">
    <location>
        <begin position="530"/>
        <end position="599"/>
    </location>
</feature>
<name>A0A6J1RUL6_FRAOC</name>
<evidence type="ECO:0000256" key="1">
    <source>
        <dbReference type="SAM" id="MobiDB-lite"/>
    </source>
</evidence>
<feature type="compositionally biased region" description="Low complexity" evidence="1">
    <location>
        <begin position="742"/>
        <end position="784"/>
    </location>
</feature>
<feature type="region of interest" description="Disordered" evidence="1">
    <location>
        <begin position="259"/>
        <end position="292"/>
    </location>
</feature>
<dbReference type="PANTHER" id="PTHR34491:SF74">
    <property type="entry name" value="DUF4456 DOMAIN-CONTAINING PROTEIN"/>
    <property type="match status" value="1"/>
</dbReference>
<evidence type="ECO:0000313" key="3">
    <source>
        <dbReference type="Proteomes" id="UP000504606"/>
    </source>
</evidence>
<dbReference type="KEGG" id="foc:113202521"/>
<feature type="region of interest" description="Disordered" evidence="1">
    <location>
        <begin position="730"/>
        <end position="784"/>
    </location>
</feature>
<keyword evidence="3" id="KW-1185">Reference proteome</keyword>
<feature type="compositionally biased region" description="Low complexity" evidence="1">
    <location>
        <begin position="531"/>
        <end position="546"/>
    </location>
</feature>
<feature type="chain" id="PRO_5026784697" evidence="2">
    <location>
        <begin position="32"/>
        <end position="997"/>
    </location>
</feature>
<accession>A0A6J1RUL6</accession>
<dbReference type="AlphaFoldDB" id="A0A6J1RUL6"/>
<feature type="compositionally biased region" description="Basic and acidic residues" evidence="1">
    <location>
        <begin position="927"/>
        <end position="938"/>
    </location>
</feature>
<feature type="compositionally biased region" description="Basic and acidic residues" evidence="1">
    <location>
        <begin position="842"/>
        <end position="855"/>
    </location>
</feature>
<evidence type="ECO:0000313" key="4">
    <source>
        <dbReference type="RefSeq" id="XP_026272572.1"/>
    </source>
</evidence>
<gene>
    <name evidence="4" type="primary">LOC113202521</name>
</gene>